<proteinExistence type="predicted"/>
<evidence type="ECO:0000259" key="1">
    <source>
        <dbReference type="Pfam" id="PF24447"/>
    </source>
</evidence>
<feature type="domain" description="BanI/HgiCI N-terminal" evidence="1">
    <location>
        <begin position="22"/>
        <end position="182"/>
    </location>
</feature>
<organism evidence="3 4">
    <name type="scientific">Gloeothece verrucosa (strain PCC 7822)</name>
    <name type="common">Cyanothece sp. (strain PCC 7822)</name>
    <dbReference type="NCBI Taxonomy" id="497965"/>
    <lineage>
        <taxon>Bacteria</taxon>
        <taxon>Bacillati</taxon>
        <taxon>Cyanobacteriota</taxon>
        <taxon>Cyanophyceae</taxon>
        <taxon>Oscillatoriophycideae</taxon>
        <taxon>Chroococcales</taxon>
        <taxon>Aphanothecaceae</taxon>
        <taxon>Gloeothece</taxon>
        <taxon>Gloeothece verrucosa</taxon>
    </lineage>
</organism>
<dbReference type="Proteomes" id="UP000008206">
    <property type="component" value="Chromosome"/>
</dbReference>
<sequence length="348" mass="39437">MAQPYGNYRRTFEELEKVASKFWPSELSEQEAKLSIIPLLLETQDQFISILSIEVRDLDNLFDVVQASTLPANLFLKHLVILADFGGEPLQRVSSEFNTLFPEKKLSYIWRGEQRSYTFRALPIRSFNNKNLKIDGKKLVEDHPLDDLQKDAIAILLFGNTYSDDNQSASVLLKCEIGEYLGKPDQLTNFIKQRYIWVSRITGGAQSNSLGQIAQQFVDQYIKENINLNLVTINSSGRLPNVTHTDTETGRMTSFDLVVTNNSKYIAIEVSFQVTTNSTIERKSGQARSRYEQIQQAGHKIAYVIDGAGNIQRESALRNICSHSHCTVGFSRSELDVLCNFIKECFSS</sequence>
<evidence type="ECO:0000313" key="3">
    <source>
        <dbReference type="EMBL" id="ADN13259.1"/>
    </source>
</evidence>
<keyword evidence="4" id="KW-1185">Reference proteome</keyword>
<dbReference type="GO" id="GO:0009036">
    <property type="term" value="F:type II site-specific deoxyribonuclease activity"/>
    <property type="evidence" value="ECO:0007669"/>
    <property type="project" value="UniProtKB-EC"/>
</dbReference>
<accession>E0UGQ0</accession>
<gene>
    <name evidence="3" type="ordered locus">Cyan7822_1256</name>
</gene>
<dbReference type="OrthoDB" id="2987485at2"/>
<feature type="domain" description="BanI/HgiCI C-terminal" evidence="2">
    <location>
        <begin position="185"/>
        <end position="346"/>
    </location>
</feature>
<dbReference type="RefSeq" id="WP_013321366.1">
    <property type="nucleotide sequence ID" value="NC_014501.1"/>
</dbReference>
<dbReference type="REBASE" id="27792">
    <property type="entry name" value="Csp7822ORF1255P"/>
</dbReference>
<dbReference type="Pfam" id="PF24447">
    <property type="entry name" value="RE_BanI"/>
    <property type="match status" value="1"/>
</dbReference>
<dbReference type="HOGENOM" id="CLU_756069_0_0_3"/>
<keyword evidence="3" id="KW-0378">Hydrolase</keyword>
<evidence type="ECO:0000313" key="4">
    <source>
        <dbReference type="Proteomes" id="UP000008206"/>
    </source>
</evidence>
<dbReference type="EMBL" id="CP002198">
    <property type="protein sequence ID" value="ADN13259.1"/>
    <property type="molecule type" value="Genomic_DNA"/>
</dbReference>
<dbReference type="InterPro" id="IPR058973">
    <property type="entry name" value="RE_BanI/HgiCI_C"/>
</dbReference>
<dbReference type="AlphaFoldDB" id="E0UGQ0"/>
<name>E0UGQ0_GLOV7</name>
<dbReference type="STRING" id="497965.Cyan7822_1256"/>
<reference evidence="4" key="1">
    <citation type="journal article" date="2011" name="MBio">
        <title>Novel metabolic attributes of the genus Cyanothece, comprising a group of unicellular nitrogen-fixing Cyanobacteria.</title>
        <authorList>
            <person name="Bandyopadhyay A."/>
            <person name="Elvitigala T."/>
            <person name="Welsh E."/>
            <person name="Stockel J."/>
            <person name="Liberton M."/>
            <person name="Min H."/>
            <person name="Sherman L.A."/>
            <person name="Pakrasi H.B."/>
        </authorList>
    </citation>
    <scope>NUCLEOTIDE SEQUENCE [LARGE SCALE GENOMIC DNA]</scope>
    <source>
        <strain evidence="4">PCC 7822</strain>
    </source>
</reference>
<dbReference type="KEGG" id="cyj:Cyan7822_1256"/>
<evidence type="ECO:0000259" key="2">
    <source>
        <dbReference type="Pfam" id="PF26568"/>
    </source>
</evidence>
<dbReference type="Pfam" id="PF26568">
    <property type="entry name" value="RE_BanI_C"/>
    <property type="match status" value="1"/>
</dbReference>
<dbReference type="InterPro" id="IPR058974">
    <property type="entry name" value="RE_BanI/HgiCI_N"/>
</dbReference>
<dbReference type="eggNOG" id="ENOG502Z86G">
    <property type="taxonomic scope" value="Bacteria"/>
</dbReference>
<dbReference type="EC" id="3.1.21.4" evidence="3"/>
<protein>
    <submittedName>
        <fullName evidence="3">Type II site-specific deoxyribonuclease</fullName>
        <ecNumber evidence="3">3.1.21.4</ecNumber>
    </submittedName>
</protein>